<dbReference type="PANTHER" id="PTHR11963">
    <property type="entry name" value="LEUCINE AMINOPEPTIDASE-RELATED"/>
    <property type="match status" value="1"/>
</dbReference>
<keyword evidence="5" id="KW-0645">Protease</keyword>
<dbReference type="Gene3D" id="3.40.220.10">
    <property type="entry name" value="Leucine Aminopeptidase, subunit E, domain 1"/>
    <property type="match status" value="1"/>
</dbReference>
<dbReference type="Pfam" id="PF00883">
    <property type="entry name" value="Peptidase_M17"/>
    <property type="match status" value="1"/>
</dbReference>
<dbReference type="EMBL" id="CAFBPM010000002">
    <property type="protein sequence ID" value="CAB5010551.1"/>
    <property type="molecule type" value="Genomic_DNA"/>
</dbReference>
<gene>
    <name evidence="8" type="ORF">UFOPK3164_01753</name>
    <name evidence="9" type="ORF">UFOPK3427_01558</name>
    <name evidence="10" type="ORF">UFOPK4112_00284</name>
</gene>
<dbReference type="PRINTS" id="PR00481">
    <property type="entry name" value="LAMNOPPTDASE"/>
</dbReference>
<evidence type="ECO:0000313" key="9">
    <source>
        <dbReference type="EMBL" id="CAB4881798.1"/>
    </source>
</evidence>
<evidence type="ECO:0000313" key="8">
    <source>
        <dbReference type="EMBL" id="CAB4834796.1"/>
    </source>
</evidence>
<organism evidence="8">
    <name type="scientific">freshwater metagenome</name>
    <dbReference type="NCBI Taxonomy" id="449393"/>
    <lineage>
        <taxon>unclassified sequences</taxon>
        <taxon>metagenomes</taxon>
        <taxon>ecological metagenomes</taxon>
    </lineage>
</organism>
<dbReference type="GO" id="GO:0030145">
    <property type="term" value="F:manganese ion binding"/>
    <property type="evidence" value="ECO:0007669"/>
    <property type="project" value="InterPro"/>
</dbReference>
<protein>
    <recommendedName>
        <fullName evidence="3">leucyl aminopeptidase</fullName>
        <ecNumber evidence="3">3.4.11.1</ecNumber>
    </recommendedName>
</protein>
<dbReference type="CDD" id="cd00433">
    <property type="entry name" value="Peptidase_M17"/>
    <property type="match status" value="1"/>
</dbReference>
<sequence length="492" mass="51124">MTTTLKIAVAENVDLASYDTIAFGVFTSDAGLEVPGGDGSDAIPSIIDTAFAKRHHFEAKKGQTLVIRQEQEGPTVLAVGCGDGSSQENWRHVGASVVRSSVGRRALLLLPILETPATGVLGEAVTTGALLASYSYSVRSDDPHEGLESLDVGFVNGGENPELLVGVAAGIAVAHAVSFARDMVNEFPSSMTPTKLAEEATTLLSSAQRVTSEVWELERIKDEKLGGLLGVARGSHQDPRLVVATYSPEGTPTHHVVLVGKGVTFDSGGLSLKTAGGMTTMKTDMTGAAVVLGALSACHDLGVRATVTAIAPMTENMPGGEAIKPGDVLIARNGTTIEVLNTDAEGRLILADGLSLAVEMKPDAIIDVATLTGAAVVALGTGVAGLLSNNDELAQSLDEAGKLAGEPLWRLPLVEEYESHIKSEIADIKNIGAPGEAGTISAALFLQRFVDETPWAHLDIAGPARSEKTSGYLVKGGTAFSLRTILSYLRSL</sequence>
<proteinExistence type="inferred from homology"/>
<dbReference type="GO" id="GO:0006508">
    <property type="term" value="P:proteolysis"/>
    <property type="evidence" value="ECO:0007669"/>
    <property type="project" value="UniProtKB-KW"/>
</dbReference>
<dbReference type="AlphaFoldDB" id="A0A6J7APC1"/>
<dbReference type="EMBL" id="CAFABE010000145">
    <property type="protein sequence ID" value="CAB4834796.1"/>
    <property type="molecule type" value="Genomic_DNA"/>
</dbReference>
<name>A0A6J7APC1_9ZZZZ</name>
<dbReference type="Gene3D" id="3.40.630.10">
    <property type="entry name" value="Zn peptidases"/>
    <property type="match status" value="1"/>
</dbReference>
<dbReference type="GO" id="GO:0005737">
    <property type="term" value="C:cytoplasm"/>
    <property type="evidence" value="ECO:0007669"/>
    <property type="project" value="InterPro"/>
</dbReference>
<dbReference type="PANTHER" id="PTHR11963:SF23">
    <property type="entry name" value="CYTOSOL AMINOPEPTIDASE"/>
    <property type="match status" value="1"/>
</dbReference>
<evidence type="ECO:0000256" key="3">
    <source>
        <dbReference type="ARBA" id="ARBA00012565"/>
    </source>
</evidence>
<dbReference type="EMBL" id="CAFBLT010000002">
    <property type="protein sequence ID" value="CAB4881798.1"/>
    <property type="molecule type" value="Genomic_DNA"/>
</dbReference>
<dbReference type="InterPro" id="IPR023042">
    <property type="entry name" value="Peptidase_M17_leu_NH2_pept"/>
</dbReference>
<dbReference type="EC" id="3.4.11.1" evidence="3"/>
<comment type="similarity">
    <text evidence="2">Belongs to the peptidase M17 family.</text>
</comment>
<dbReference type="SUPFAM" id="SSF53187">
    <property type="entry name" value="Zn-dependent exopeptidases"/>
    <property type="match status" value="1"/>
</dbReference>
<accession>A0A6J7APC1</accession>
<comment type="catalytic activity">
    <reaction evidence="1">
        <text>Release of an N-terminal amino acid, Xaa-|-Yaa-, in which Xaa is preferably Leu, but may be other amino acids including Pro although not Arg or Lys, and Yaa may be Pro. Amino acid amides and methyl esters are also readily hydrolyzed, but rates on arylamides are exceedingly low.</text>
        <dbReference type="EC" id="3.4.11.1"/>
    </reaction>
</comment>
<dbReference type="InterPro" id="IPR043472">
    <property type="entry name" value="Macro_dom-like"/>
</dbReference>
<feature type="domain" description="Cytosol aminopeptidase" evidence="7">
    <location>
        <begin position="341"/>
        <end position="348"/>
    </location>
</feature>
<evidence type="ECO:0000313" key="10">
    <source>
        <dbReference type="EMBL" id="CAB5010551.1"/>
    </source>
</evidence>
<dbReference type="SUPFAM" id="SSF52949">
    <property type="entry name" value="Macro domain-like"/>
    <property type="match status" value="1"/>
</dbReference>
<evidence type="ECO:0000256" key="2">
    <source>
        <dbReference type="ARBA" id="ARBA00009528"/>
    </source>
</evidence>
<keyword evidence="4" id="KW-0031">Aminopeptidase</keyword>
<dbReference type="PROSITE" id="PS00631">
    <property type="entry name" value="CYTOSOL_AP"/>
    <property type="match status" value="1"/>
</dbReference>
<evidence type="ECO:0000256" key="5">
    <source>
        <dbReference type="ARBA" id="ARBA00022670"/>
    </source>
</evidence>
<dbReference type="InterPro" id="IPR011356">
    <property type="entry name" value="Leucine_aapep/pepB"/>
</dbReference>
<dbReference type="GO" id="GO:0070006">
    <property type="term" value="F:metalloaminopeptidase activity"/>
    <property type="evidence" value="ECO:0007669"/>
    <property type="project" value="InterPro"/>
</dbReference>
<evidence type="ECO:0000256" key="6">
    <source>
        <dbReference type="ARBA" id="ARBA00022801"/>
    </source>
</evidence>
<reference evidence="8" key="1">
    <citation type="submission" date="2020-05" db="EMBL/GenBank/DDBJ databases">
        <authorList>
            <person name="Chiriac C."/>
            <person name="Salcher M."/>
            <person name="Ghai R."/>
            <person name="Kavagutti S V."/>
        </authorList>
    </citation>
    <scope>NUCLEOTIDE SEQUENCE</scope>
</reference>
<keyword evidence="6" id="KW-0378">Hydrolase</keyword>
<evidence type="ECO:0000256" key="4">
    <source>
        <dbReference type="ARBA" id="ARBA00022438"/>
    </source>
</evidence>
<dbReference type="InterPro" id="IPR008283">
    <property type="entry name" value="Peptidase_M17_N"/>
</dbReference>
<dbReference type="InterPro" id="IPR000819">
    <property type="entry name" value="Peptidase_M17_C"/>
</dbReference>
<dbReference type="Pfam" id="PF02789">
    <property type="entry name" value="Peptidase_M17_N"/>
    <property type="match status" value="1"/>
</dbReference>
<evidence type="ECO:0000256" key="1">
    <source>
        <dbReference type="ARBA" id="ARBA00000135"/>
    </source>
</evidence>
<evidence type="ECO:0000259" key="7">
    <source>
        <dbReference type="PROSITE" id="PS00631"/>
    </source>
</evidence>
<dbReference type="HAMAP" id="MF_00181">
    <property type="entry name" value="Cytosol_peptidase_M17"/>
    <property type="match status" value="1"/>
</dbReference>